<keyword evidence="3" id="KW-1185">Reference proteome</keyword>
<name>A0ABT4KZX3_9SPHI</name>
<comment type="caution">
    <text evidence="2">The sequence shown here is derived from an EMBL/GenBank/DDBJ whole genome shotgun (WGS) entry which is preliminary data.</text>
</comment>
<dbReference type="Proteomes" id="UP001144341">
    <property type="component" value="Unassembled WGS sequence"/>
</dbReference>
<sequence length="264" mass="31537">MYRLDISEYEQISIQQCFRILGKHPIYFVIPKRLEASVQSIEYIKEGKARYKAFDDAFFDDIMAYNRLLKYPGLYKSFLEYEFMLIYQLDAFVFKDELHYWCSQGNDTIGAPLFEGLISAKPDSSLIGQGNGGFCLRNIRNCYKIVTQFRKLKFTRTFEDDNRPFYINFYRYIKHQLIYIYSGYPFQPIINEDLFWAEVIPDNFPDFKVPGPAEAMKFSFEVNPDILFEMNQNELPFGCHAWWKYNLEFWVSHINKFGYNIKIN</sequence>
<accession>A0ABT4KZX3</accession>
<organism evidence="2 3">
    <name type="scientific">Pedobacter rhodius</name>
    <dbReference type="NCBI Taxonomy" id="3004098"/>
    <lineage>
        <taxon>Bacteria</taxon>
        <taxon>Pseudomonadati</taxon>
        <taxon>Bacteroidota</taxon>
        <taxon>Sphingobacteriia</taxon>
        <taxon>Sphingobacteriales</taxon>
        <taxon>Sphingobacteriaceae</taxon>
        <taxon>Pedobacter</taxon>
    </lineage>
</organism>
<evidence type="ECO:0000313" key="3">
    <source>
        <dbReference type="Proteomes" id="UP001144341"/>
    </source>
</evidence>
<proteinExistence type="predicted"/>
<reference evidence="2" key="1">
    <citation type="submission" date="2022-12" db="EMBL/GenBank/DDBJ databases">
        <title>Genome sequence of SJ11.</title>
        <authorList>
            <person name="Woo H."/>
        </authorList>
    </citation>
    <scope>NUCLEOTIDE SEQUENCE</scope>
    <source>
        <strain evidence="2">SJ11</strain>
    </source>
</reference>
<dbReference type="Pfam" id="PF18922">
    <property type="entry name" value="DUF5672"/>
    <property type="match status" value="1"/>
</dbReference>
<dbReference type="EMBL" id="JAPWGL010000003">
    <property type="protein sequence ID" value="MCZ4224350.1"/>
    <property type="molecule type" value="Genomic_DNA"/>
</dbReference>
<protein>
    <submittedName>
        <fullName evidence="2">DUF5672 family protein</fullName>
    </submittedName>
</protein>
<feature type="domain" description="DUF5672" evidence="1">
    <location>
        <begin position="50"/>
        <end position="240"/>
    </location>
</feature>
<evidence type="ECO:0000313" key="2">
    <source>
        <dbReference type="EMBL" id="MCZ4224350.1"/>
    </source>
</evidence>
<gene>
    <name evidence="2" type="ORF">O0931_13625</name>
</gene>
<dbReference type="InterPro" id="IPR043729">
    <property type="entry name" value="DUF5672"/>
</dbReference>
<evidence type="ECO:0000259" key="1">
    <source>
        <dbReference type="Pfam" id="PF18922"/>
    </source>
</evidence>